<dbReference type="Gene3D" id="1.10.420.10">
    <property type="entry name" value="Peroxidase, domain 2"/>
    <property type="match status" value="1"/>
</dbReference>
<dbReference type="EMBL" id="JBBPBM010000008">
    <property type="protein sequence ID" value="KAK8572102.1"/>
    <property type="molecule type" value="Genomic_DNA"/>
</dbReference>
<evidence type="ECO:0000313" key="2">
    <source>
        <dbReference type="Proteomes" id="UP001472677"/>
    </source>
</evidence>
<dbReference type="SUPFAM" id="SSF48113">
    <property type="entry name" value="Heme-dependent peroxidases"/>
    <property type="match status" value="1"/>
</dbReference>
<name>A0ABR2F514_9ROSI</name>
<dbReference type="InterPro" id="IPR010255">
    <property type="entry name" value="Haem_peroxidase_sf"/>
</dbReference>
<sequence>MLPSDQVLVTDDYQTRQLILSYAKDPQAFFEDFQEFDAENAKFSSSARPAPPRRAPVTLSVREMMSATSVVVDDAKVQIPLSHKCSQIY</sequence>
<gene>
    <name evidence="1" type="ORF">V6N12_028164</name>
</gene>
<reference evidence="1 2" key="1">
    <citation type="journal article" date="2024" name="G3 (Bethesda)">
        <title>Genome assembly of Hibiscus sabdariffa L. provides insights into metabolisms of medicinal natural products.</title>
        <authorList>
            <person name="Kim T."/>
        </authorList>
    </citation>
    <scope>NUCLEOTIDE SEQUENCE [LARGE SCALE GENOMIC DNA]</scope>
    <source>
        <strain evidence="1">TK-2024</strain>
        <tissue evidence="1">Old leaves</tissue>
    </source>
</reference>
<accession>A0ABR2F514</accession>
<keyword evidence="2" id="KW-1185">Reference proteome</keyword>
<organism evidence="1 2">
    <name type="scientific">Hibiscus sabdariffa</name>
    <name type="common">roselle</name>
    <dbReference type="NCBI Taxonomy" id="183260"/>
    <lineage>
        <taxon>Eukaryota</taxon>
        <taxon>Viridiplantae</taxon>
        <taxon>Streptophyta</taxon>
        <taxon>Embryophyta</taxon>
        <taxon>Tracheophyta</taxon>
        <taxon>Spermatophyta</taxon>
        <taxon>Magnoliopsida</taxon>
        <taxon>eudicotyledons</taxon>
        <taxon>Gunneridae</taxon>
        <taxon>Pentapetalae</taxon>
        <taxon>rosids</taxon>
        <taxon>malvids</taxon>
        <taxon>Malvales</taxon>
        <taxon>Malvaceae</taxon>
        <taxon>Malvoideae</taxon>
        <taxon>Hibiscus</taxon>
    </lineage>
</organism>
<protein>
    <submittedName>
        <fullName evidence="1">Uncharacterized protein</fullName>
    </submittedName>
</protein>
<proteinExistence type="predicted"/>
<comment type="caution">
    <text evidence="1">The sequence shown here is derived from an EMBL/GenBank/DDBJ whole genome shotgun (WGS) entry which is preliminary data.</text>
</comment>
<evidence type="ECO:0000313" key="1">
    <source>
        <dbReference type="EMBL" id="KAK8572102.1"/>
    </source>
</evidence>
<dbReference type="Proteomes" id="UP001472677">
    <property type="component" value="Unassembled WGS sequence"/>
</dbReference>